<accession>A0A9D3ZRE9</accession>
<dbReference type="AlphaFoldDB" id="A0A9D3ZRE9"/>
<dbReference type="InterPro" id="IPR029058">
    <property type="entry name" value="AB_hydrolase_fold"/>
</dbReference>
<dbReference type="PANTHER" id="PTHR46234">
    <property type="entry name" value="ALPHA/BETA-HYDROLASES SUPERFAMILY PROTEIN"/>
    <property type="match status" value="1"/>
</dbReference>
<protein>
    <recommendedName>
        <fullName evidence="1">Phospholipase/carboxylesterase/thioesterase domain-containing protein</fullName>
    </recommendedName>
</protein>
<dbReference type="Gene3D" id="3.40.50.1820">
    <property type="entry name" value="alpha/beta hydrolase"/>
    <property type="match status" value="1"/>
</dbReference>
<evidence type="ECO:0000259" key="1">
    <source>
        <dbReference type="Pfam" id="PF02230"/>
    </source>
</evidence>
<reference evidence="2 3" key="1">
    <citation type="journal article" date="2021" name="Plant Biotechnol. J.">
        <title>Multi-omics assisted identification of the key and species-specific regulatory components of drought-tolerant mechanisms in Gossypium stocksii.</title>
        <authorList>
            <person name="Yu D."/>
            <person name="Ke L."/>
            <person name="Zhang D."/>
            <person name="Wu Y."/>
            <person name="Sun Y."/>
            <person name="Mei J."/>
            <person name="Sun J."/>
            <person name="Sun Y."/>
        </authorList>
    </citation>
    <scope>NUCLEOTIDE SEQUENCE [LARGE SCALE GENOMIC DNA]</scope>
    <source>
        <strain evidence="3">cv. E1</strain>
        <tissue evidence="2">Leaf</tissue>
    </source>
</reference>
<organism evidence="2 3">
    <name type="scientific">Gossypium stocksii</name>
    <dbReference type="NCBI Taxonomy" id="47602"/>
    <lineage>
        <taxon>Eukaryota</taxon>
        <taxon>Viridiplantae</taxon>
        <taxon>Streptophyta</taxon>
        <taxon>Embryophyta</taxon>
        <taxon>Tracheophyta</taxon>
        <taxon>Spermatophyta</taxon>
        <taxon>Magnoliopsida</taxon>
        <taxon>eudicotyledons</taxon>
        <taxon>Gunneridae</taxon>
        <taxon>Pentapetalae</taxon>
        <taxon>rosids</taxon>
        <taxon>malvids</taxon>
        <taxon>Malvales</taxon>
        <taxon>Malvaceae</taxon>
        <taxon>Malvoideae</taxon>
        <taxon>Gossypium</taxon>
    </lineage>
</organism>
<evidence type="ECO:0000313" key="2">
    <source>
        <dbReference type="EMBL" id="KAH1057292.1"/>
    </source>
</evidence>
<dbReference type="InterPro" id="IPR003140">
    <property type="entry name" value="PLipase/COase/thioEstase"/>
</dbReference>
<dbReference type="Proteomes" id="UP000828251">
    <property type="component" value="Unassembled WGS sequence"/>
</dbReference>
<feature type="domain" description="Phospholipase/carboxylesterase/thioesterase" evidence="1">
    <location>
        <begin position="23"/>
        <end position="226"/>
    </location>
</feature>
<name>A0A9D3ZRE9_9ROSI</name>
<gene>
    <name evidence="2" type="ORF">J1N35_035357</name>
</gene>
<dbReference type="SUPFAM" id="SSF53474">
    <property type="entry name" value="alpha/beta-Hydrolases"/>
    <property type="match status" value="1"/>
</dbReference>
<keyword evidence="3" id="KW-1185">Reference proteome</keyword>
<dbReference type="Pfam" id="PF02230">
    <property type="entry name" value="Abhydrolase_2"/>
    <property type="match status" value="1"/>
</dbReference>
<dbReference type="EMBL" id="JAIQCV010000010">
    <property type="protein sequence ID" value="KAH1057292.1"/>
    <property type="molecule type" value="Genomic_DNA"/>
</dbReference>
<dbReference type="GO" id="GO:0016787">
    <property type="term" value="F:hydrolase activity"/>
    <property type="evidence" value="ECO:0007669"/>
    <property type="project" value="InterPro"/>
</dbReference>
<sequence>MSFTGPSIGSGGRREALEFGRTHVVRPKGRHQATVVWLHGLGDNGSSWSQLLETLPLPNIKWICPTAPTRPITLFGGFPTTAWFDVGELSEDAPDDVEGLEAAAAHVANLLSIEPADIKLGIGGFSMGAAISLYSATCFIHGKYENGDLNLKAKIEKHDEVARRVASLPILLCHGKGDDVVPYKFGEKSALALSSNGFENMTFKSYNGLGHYTIPEEMEEACTWLTSKLGLDS</sequence>
<comment type="caution">
    <text evidence="2">The sequence shown here is derived from an EMBL/GenBank/DDBJ whole genome shotgun (WGS) entry which is preliminary data.</text>
</comment>
<proteinExistence type="predicted"/>
<dbReference type="OrthoDB" id="2418081at2759"/>
<evidence type="ECO:0000313" key="3">
    <source>
        <dbReference type="Proteomes" id="UP000828251"/>
    </source>
</evidence>